<proteinExistence type="predicted"/>
<dbReference type="RefSeq" id="WP_142842588.1">
    <property type="nucleotide sequence ID" value="NZ_SGNY01000007.1"/>
</dbReference>
<organism evidence="2 3">
    <name type="scientific">Rhizobium rhizogenes</name>
    <name type="common">Agrobacterium rhizogenes</name>
    <dbReference type="NCBI Taxonomy" id="359"/>
    <lineage>
        <taxon>Bacteria</taxon>
        <taxon>Pseudomonadati</taxon>
        <taxon>Pseudomonadota</taxon>
        <taxon>Alphaproteobacteria</taxon>
        <taxon>Hyphomicrobiales</taxon>
        <taxon>Rhizobiaceae</taxon>
        <taxon>Rhizobium/Agrobacterium group</taxon>
        <taxon>Rhizobium</taxon>
    </lineage>
</organism>
<dbReference type="SUPFAM" id="SSF48452">
    <property type="entry name" value="TPR-like"/>
    <property type="match status" value="1"/>
</dbReference>
<keyword evidence="1" id="KW-0472">Membrane</keyword>
<dbReference type="EMBL" id="SGNY01000007">
    <property type="protein sequence ID" value="TRA98477.1"/>
    <property type="molecule type" value="Genomic_DNA"/>
</dbReference>
<dbReference type="AlphaFoldDB" id="A0A546XCR6"/>
<protein>
    <submittedName>
        <fullName evidence="2">Tetratricopeptide repeat protein</fullName>
    </submittedName>
</protein>
<comment type="caution">
    <text evidence="2">The sequence shown here is derived from an EMBL/GenBank/DDBJ whole genome shotgun (WGS) entry which is preliminary data.</text>
</comment>
<evidence type="ECO:0000313" key="2">
    <source>
        <dbReference type="EMBL" id="TRA98477.1"/>
    </source>
</evidence>
<evidence type="ECO:0000256" key="1">
    <source>
        <dbReference type="SAM" id="Phobius"/>
    </source>
</evidence>
<dbReference type="Proteomes" id="UP000315434">
    <property type="component" value="Unassembled WGS sequence"/>
</dbReference>
<reference evidence="2 3" key="1">
    <citation type="journal article" date="2019" name="Appl. Microbiol. Biotechnol.">
        <title>Differential efficiency of wild type rhizogenic strains for rol gene transformation of plants.</title>
        <authorList>
            <person name="Desmet S."/>
            <person name="De Keyser E."/>
            <person name="Van Vaerenbergh J."/>
            <person name="Baeyen S."/>
            <person name="Van Huylenbroeck J."/>
            <person name="Geelen D."/>
            <person name="Dhooghe E."/>
        </authorList>
    </citation>
    <scope>NUCLEOTIDE SEQUENCE [LARGE SCALE GENOMIC DNA]</scope>
    <source>
        <strain evidence="2 3">GBBC3284</strain>
    </source>
</reference>
<dbReference type="InterPro" id="IPR011990">
    <property type="entry name" value="TPR-like_helical_dom_sf"/>
</dbReference>
<sequence length="584" mass="64691">MKKELTVVLSPKIEQHHPDPDMVREALEHVFASEVFINSGRMRTFLEYIVTETMEGRGDRIKAYSIALEVFGRKDDFAISDDSIVRTTANRLRNSLERYNASPDSRRSPLLISLPRGRYVPVFENNPACVPVGTNNGRKQLSEGFVNFRQKYRLSLILSGLLLICLFAALVGLREWFPQVGRSTVTEATGAPMLLVQDTRFSPGSAVAKKLAHDLSALAANKLAAHGMARVVDVANDAQSLARDLAERNPSRVIYTLDTAIVGHGEEFALVWKLNDAHTREVSWADQVSLGSVNLNGSTADSAADALVSGVFGLDGAIPSLESMYQGELSCLSPQQRVAIIYDAGLIPNARECLENLVASHPRHAEAWASLARVYFRLARHAASVGEDPSDYGELLHVAAEKTYELLPQSFGAQLAVAFDVYNHGKVELFQEIARDMLKKFRDPHFKIIIGNAFWNIGRTAEGTTLVKEGREEMDRRGTLADLILAFDRYENEDFGEALNILDGIINPEFYRFYLLRAATLAKLGRTEAARAAIDKLHEKRPGYENNLYADFRHNNVADSRIEQLAEGLREAGLAVPVPAGNTR</sequence>
<evidence type="ECO:0000313" key="3">
    <source>
        <dbReference type="Proteomes" id="UP000315434"/>
    </source>
</evidence>
<name>A0A546XCR6_RHIRH</name>
<accession>A0A546XCR6</accession>
<dbReference type="OrthoDB" id="8305401at2"/>
<keyword evidence="1" id="KW-1133">Transmembrane helix</keyword>
<feature type="transmembrane region" description="Helical" evidence="1">
    <location>
        <begin position="154"/>
        <end position="173"/>
    </location>
</feature>
<dbReference type="Gene3D" id="1.25.40.10">
    <property type="entry name" value="Tetratricopeptide repeat domain"/>
    <property type="match status" value="1"/>
</dbReference>
<dbReference type="Pfam" id="PF13432">
    <property type="entry name" value="TPR_16"/>
    <property type="match status" value="1"/>
</dbReference>
<keyword evidence="1" id="KW-0812">Transmembrane</keyword>
<gene>
    <name evidence="2" type="ORF">EXN68_20435</name>
</gene>